<organism evidence="2">
    <name type="scientific">Microvirga ossetica</name>
    <dbReference type="NCBI Taxonomy" id="1882682"/>
    <lineage>
        <taxon>Bacteria</taxon>
        <taxon>Pseudomonadati</taxon>
        <taxon>Pseudomonadota</taxon>
        <taxon>Alphaproteobacteria</taxon>
        <taxon>Hyphomicrobiales</taxon>
        <taxon>Methylobacteriaceae</taxon>
        <taxon>Microvirga</taxon>
    </lineage>
</organism>
<dbReference type="AlphaFoldDB" id="A0A1B2EQL1"/>
<evidence type="ECO:0000259" key="1">
    <source>
        <dbReference type="Pfam" id="PF13480"/>
    </source>
</evidence>
<reference evidence="2" key="1">
    <citation type="submission" date="2016-07" db="EMBL/GenBank/DDBJ databases">
        <title>Microvirga ossetica sp. nov. a new species of rhizobia isolated from root nodules of the legume species Vicia alpestris Steven originated from North Ossetia region in the Caucasus.</title>
        <authorList>
            <person name="Safronova V.I."/>
            <person name="Kuznetsova I.G."/>
            <person name="Sazanova A.L."/>
            <person name="Belimov A."/>
            <person name="Andronov E."/>
            <person name="Osledkin Y.S."/>
            <person name="Onishchuk O.P."/>
            <person name="Kurchak O.N."/>
            <person name="Shaposhnikov A.I."/>
            <person name="Willems A."/>
            <person name="Tikhonovich I.A."/>
        </authorList>
    </citation>
    <scope>NUCLEOTIDE SEQUENCE [LARGE SCALE GENOMIC DNA]</scope>
    <source>
        <strain evidence="2">V5/3M</strain>
        <plasmid evidence="2">unnamed1</plasmid>
    </source>
</reference>
<protein>
    <recommendedName>
        <fullName evidence="1">BioF2-like acetyltransferase domain-containing protein</fullName>
    </recommendedName>
</protein>
<dbReference type="RefSeq" id="WP_099513395.1">
    <property type="nucleotide sequence ID" value="NZ_CP016617.1"/>
</dbReference>
<accession>A0A1B2EQL1</accession>
<dbReference type="Pfam" id="PF13480">
    <property type="entry name" value="Acetyltransf_6"/>
    <property type="match status" value="1"/>
</dbReference>
<proteinExistence type="predicted"/>
<evidence type="ECO:0000313" key="2">
    <source>
        <dbReference type="EMBL" id="ANY82273.1"/>
    </source>
</evidence>
<name>A0A1B2EQL1_9HYPH</name>
<dbReference type="EMBL" id="CP016617">
    <property type="protein sequence ID" value="ANY82273.1"/>
    <property type="molecule type" value="Genomic_DNA"/>
</dbReference>
<dbReference type="KEGG" id="moc:BB934_28520"/>
<keyword evidence="2" id="KW-0614">Plasmid</keyword>
<sequence length="332" mass="37654">MGVLPVIVTPHWLLGLRWPQLQTPFDAYTPSGDIVLAPDHAAAAFGALLAEVMREVPGHLGLDLTAVRQNSPVWRALQDEPTGYFLRHGLCSLYSFLNVQSDSDRYFASLGKMRRNLRVGRQCLEKHGTVSVELRRGARAGEDFLAEFLTLEASGWKGRMGTAILKNHDLVTFYTSLVRSFAAQERLEWHAIRVDGRLVAAQLAVRCGASLMLPKYAYDEAFANCMPGHLLMEEVIKDAFSRPELAELNPMSDSTQHRLFHMPRDQYVNVHLVRLNTLAVLFQLPQVALRSLYRHYVQPRIPPVMRRAYRNLCDKRNVMGWVHSLGLSWPLK</sequence>
<dbReference type="InterPro" id="IPR016181">
    <property type="entry name" value="Acyl_CoA_acyltransferase"/>
</dbReference>
<gene>
    <name evidence="2" type="ORF">BB934_28520</name>
</gene>
<dbReference type="SUPFAM" id="SSF55729">
    <property type="entry name" value="Acyl-CoA N-acyltransferases (Nat)"/>
    <property type="match status" value="1"/>
</dbReference>
<geneLocation type="plasmid" evidence="2">
    <name>unnamed1</name>
</geneLocation>
<feature type="domain" description="BioF2-like acetyltransferase" evidence="1">
    <location>
        <begin position="112"/>
        <end position="242"/>
    </location>
</feature>
<dbReference type="InterPro" id="IPR038740">
    <property type="entry name" value="BioF2-like_GNAT_dom"/>
</dbReference>
<dbReference type="Gene3D" id="3.40.630.30">
    <property type="match status" value="1"/>
</dbReference>